<dbReference type="InterPro" id="IPR036396">
    <property type="entry name" value="Cyt_P450_sf"/>
</dbReference>
<evidence type="ECO:0000313" key="3">
    <source>
        <dbReference type="EMBL" id="KAF5836109.1"/>
    </source>
</evidence>
<dbReference type="PRINTS" id="PR00385">
    <property type="entry name" value="P450"/>
</dbReference>
<dbReference type="PANTHER" id="PTHR24301">
    <property type="entry name" value="THROMBOXANE-A SYNTHASE"/>
    <property type="match status" value="1"/>
</dbReference>
<organism evidence="3 4">
    <name type="scientific">Dunaliella salina</name>
    <name type="common">Green alga</name>
    <name type="synonym">Protococcus salinus</name>
    <dbReference type="NCBI Taxonomy" id="3046"/>
    <lineage>
        <taxon>Eukaryota</taxon>
        <taxon>Viridiplantae</taxon>
        <taxon>Chlorophyta</taxon>
        <taxon>core chlorophytes</taxon>
        <taxon>Chlorophyceae</taxon>
        <taxon>CS clade</taxon>
        <taxon>Chlamydomonadales</taxon>
        <taxon>Dunaliellaceae</taxon>
        <taxon>Dunaliella</taxon>
    </lineage>
</organism>
<evidence type="ECO:0000256" key="1">
    <source>
        <dbReference type="RuleBase" id="RU000461"/>
    </source>
</evidence>
<comment type="similarity">
    <text evidence="1">Belongs to the cytochrome P450 family.</text>
</comment>
<dbReference type="PRINTS" id="PR00463">
    <property type="entry name" value="EP450I"/>
</dbReference>
<keyword evidence="2" id="KW-0472">Membrane</keyword>
<name>A0ABQ7GNC3_DUNSA</name>
<keyword evidence="1" id="KW-0560">Oxidoreductase</keyword>
<sequence length="556" mass="59774">MDGLVAAFGGVLLGMGAGMGFSSVLPLTGSGAPHPLVIAVSVIAAAAFAAVIYVCQPVTRFKLRDIPGPWAPPLFGHLPQILKIGSMKFYMTLKEQYGPVFTVWYGRRPFIVVTEPTVARYVGTKLLNHPNFINTSIMRGQEKEIDAAGLVAARDNYWRTVRTTWQPAFSPAALSGPAPTASSPGMHRSACYGGKAPGADCSLSISPRPAPSASAPGQRLVNACKTFFRSASIHTGSKWSRISMLLPELSPIWARLSHAYPDKPLLDQWDARKAILETSKALIEGWRQHAEGGANGADAGTAPAKPVMGGGSFLAQLLKGSSSSKLTDVQLAAQANTFTLAGYETTANALAFTMFFLGLHPDAEAKLVAEVDALADRLTSEGKPGLRAATMEDLVHLPYTEACFQEAMRLFPPAHLTTREVGAEPFNLPVNLGEGKGMKTYSIPPNTVIVLSINTIHHDPALWPEPEAYKPERFLEKQEGLNINHVPFGYGSRMCIGYRFALAEAKLALARLYHDFNFRLLPGQAPMQVSVGITQAPKYGVNMAVTPRQRPLAASS</sequence>
<dbReference type="PANTHER" id="PTHR24301:SF2">
    <property type="entry name" value="THROMBOXANE-A SYNTHASE"/>
    <property type="match status" value="1"/>
</dbReference>
<keyword evidence="1" id="KW-0349">Heme</keyword>
<dbReference type="Pfam" id="PF00067">
    <property type="entry name" value="p450"/>
    <property type="match status" value="2"/>
</dbReference>
<dbReference type="Gene3D" id="1.10.630.10">
    <property type="entry name" value="Cytochrome P450"/>
    <property type="match status" value="2"/>
</dbReference>
<dbReference type="InterPro" id="IPR017972">
    <property type="entry name" value="Cyt_P450_CS"/>
</dbReference>
<dbReference type="Proteomes" id="UP000815325">
    <property type="component" value="Unassembled WGS sequence"/>
</dbReference>
<keyword evidence="4" id="KW-1185">Reference proteome</keyword>
<evidence type="ECO:0000256" key="2">
    <source>
        <dbReference type="SAM" id="Phobius"/>
    </source>
</evidence>
<accession>A0ABQ7GNC3</accession>
<keyword evidence="1" id="KW-0408">Iron</keyword>
<evidence type="ECO:0000313" key="4">
    <source>
        <dbReference type="Proteomes" id="UP000815325"/>
    </source>
</evidence>
<feature type="transmembrane region" description="Helical" evidence="2">
    <location>
        <begin position="36"/>
        <end position="55"/>
    </location>
</feature>
<keyword evidence="1" id="KW-0503">Monooxygenase</keyword>
<dbReference type="InterPro" id="IPR002401">
    <property type="entry name" value="Cyt_P450_E_grp-I"/>
</dbReference>
<protein>
    <submittedName>
        <fullName evidence="3">Cytochrome P450</fullName>
    </submittedName>
</protein>
<comment type="caution">
    <text evidence="3">The sequence shown here is derived from an EMBL/GenBank/DDBJ whole genome shotgun (WGS) entry which is preliminary data.</text>
</comment>
<keyword evidence="2" id="KW-0812">Transmembrane</keyword>
<reference evidence="3" key="1">
    <citation type="submission" date="2017-08" db="EMBL/GenBank/DDBJ databases">
        <authorList>
            <person name="Polle J.E."/>
            <person name="Barry K."/>
            <person name="Cushman J."/>
            <person name="Schmutz J."/>
            <person name="Tran D."/>
            <person name="Hathwaick L.T."/>
            <person name="Yim W.C."/>
            <person name="Jenkins J."/>
            <person name="Mckie-Krisberg Z.M."/>
            <person name="Prochnik S."/>
            <person name="Lindquist E."/>
            <person name="Dockter R.B."/>
            <person name="Adam C."/>
            <person name="Molina H."/>
            <person name="Bunkerborg J."/>
            <person name="Jin E."/>
            <person name="Buchheim M."/>
            <person name="Magnuson J."/>
        </authorList>
    </citation>
    <scope>NUCLEOTIDE SEQUENCE</scope>
    <source>
        <strain evidence="3">CCAP 19/18</strain>
    </source>
</reference>
<dbReference type="EMBL" id="MU069675">
    <property type="protein sequence ID" value="KAF5836109.1"/>
    <property type="molecule type" value="Genomic_DNA"/>
</dbReference>
<dbReference type="SUPFAM" id="SSF48264">
    <property type="entry name" value="Cytochrome P450"/>
    <property type="match status" value="1"/>
</dbReference>
<proteinExistence type="inferred from homology"/>
<keyword evidence="2" id="KW-1133">Transmembrane helix</keyword>
<dbReference type="PROSITE" id="PS00086">
    <property type="entry name" value="CYTOCHROME_P450"/>
    <property type="match status" value="1"/>
</dbReference>
<gene>
    <name evidence="3" type="ORF">DUNSADRAFT_6480</name>
</gene>
<dbReference type="InterPro" id="IPR001128">
    <property type="entry name" value="Cyt_P450"/>
</dbReference>
<keyword evidence="1" id="KW-0479">Metal-binding</keyword>